<feature type="domain" description="DinB-like" evidence="1">
    <location>
        <begin position="17"/>
        <end position="150"/>
    </location>
</feature>
<dbReference type="InterPro" id="IPR034660">
    <property type="entry name" value="DinB/YfiT-like"/>
</dbReference>
<gene>
    <name evidence="2" type="ORF">J42TS3_26710</name>
</gene>
<dbReference type="EMBL" id="BOSL01000007">
    <property type="protein sequence ID" value="GIP53636.1"/>
    <property type="molecule type" value="Genomic_DNA"/>
</dbReference>
<dbReference type="SUPFAM" id="SSF109854">
    <property type="entry name" value="DinB/YfiT-like putative metalloenzymes"/>
    <property type="match status" value="1"/>
</dbReference>
<evidence type="ECO:0000313" key="2">
    <source>
        <dbReference type="EMBL" id="GIP53636.1"/>
    </source>
</evidence>
<name>A0ABQ4MCC8_9BACL</name>
<organism evidence="2 3">
    <name type="scientific">Paenibacillus vini</name>
    <dbReference type="NCBI Taxonomy" id="1476024"/>
    <lineage>
        <taxon>Bacteria</taxon>
        <taxon>Bacillati</taxon>
        <taxon>Bacillota</taxon>
        <taxon>Bacilli</taxon>
        <taxon>Bacillales</taxon>
        <taxon>Paenibacillaceae</taxon>
        <taxon>Paenibacillus</taxon>
    </lineage>
</organism>
<reference evidence="2 3" key="1">
    <citation type="submission" date="2021-03" db="EMBL/GenBank/DDBJ databases">
        <title>Antimicrobial resistance genes in bacteria isolated from Japanese honey, and their potential for conferring macrolide and lincosamide resistance in the American foulbrood pathogen Paenibacillus larvae.</title>
        <authorList>
            <person name="Okamoto M."/>
            <person name="Kumagai M."/>
            <person name="Kanamori H."/>
            <person name="Takamatsu D."/>
        </authorList>
    </citation>
    <scope>NUCLEOTIDE SEQUENCE [LARGE SCALE GENOMIC DNA]</scope>
    <source>
        <strain evidence="2 3">J42TS3</strain>
    </source>
</reference>
<evidence type="ECO:0000259" key="1">
    <source>
        <dbReference type="Pfam" id="PF12867"/>
    </source>
</evidence>
<dbReference type="Gene3D" id="1.20.120.450">
    <property type="entry name" value="dinb family like domain"/>
    <property type="match status" value="1"/>
</dbReference>
<keyword evidence="3" id="KW-1185">Reference proteome</keyword>
<sequence length="154" mass="18211">MSNEVKELLITFEEWIQFVQSLQDQSEEFWHSSIEAGKWTIKDIVCHIMLWDKFFYEEAIHKIASGKSITLKHTDYDEFNNKAVVYAKTITISELVGETVSYREKISSSIRVMPEEIINQNFKDGDGNDFNVTQYLKDFIWHDQHHMNQITSLR</sequence>
<proteinExistence type="predicted"/>
<dbReference type="RefSeq" id="WP_213655139.1">
    <property type="nucleotide sequence ID" value="NZ_BOSL01000007.1"/>
</dbReference>
<dbReference type="InterPro" id="IPR024775">
    <property type="entry name" value="DinB-like"/>
</dbReference>
<evidence type="ECO:0000313" key="3">
    <source>
        <dbReference type="Proteomes" id="UP000679992"/>
    </source>
</evidence>
<accession>A0ABQ4MCC8</accession>
<comment type="caution">
    <text evidence="2">The sequence shown here is derived from an EMBL/GenBank/DDBJ whole genome shotgun (WGS) entry which is preliminary data.</text>
</comment>
<dbReference type="Pfam" id="PF12867">
    <property type="entry name" value="DinB_2"/>
    <property type="match status" value="1"/>
</dbReference>
<dbReference type="Proteomes" id="UP000679992">
    <property type="component" value="Unassembled WGS sequence"/>
</dbReference>
<protein>
    <recommendedName>
        <fullName evidence="1">DinB-like domain-containing protein</fullName>
    </recommendedName>
</protein>